<comment type="caution">
    <text evidence="8">The sequence shown here is derived from an EMBL/GenBank/DDBJ whole genome shotgun (WGS) entry which is preliminary data.</text>
</comment>
<dbReference type="PATRIC" id="fig|631454.5.peg.2218"/>
<evidence type="ECO:0000256" key="3">
    <source>
        <dbReference type="ARBA" id="ARBA00023002"/>
    </source>
</evidence>
<dbReference type="GO" id="GO:0005737">
    <property type="term" value="C:cytoplasm"/>
    <property type="evidence" value="ECO:0007669"/>
    <property type="project" value="TreeGrafter"/>
</dbReference>
<accession>V4RFK6</accession>
<evidence type="ECO:0000256" key="5">
    <source>
        <dbReference type="PIRSR" id="PIRSR637944-1"/>
    </source>
</evidence>
<dbReference type="AlphaFoldDB" id="V4RFK6"/>
<proteinExistence type="inferred from homology"/>
<evidence type="ECO:0000256" key="6">
    <source>
        <dbReference type="RuleBase" id="RU366011"/>
    </source>
</evidence>
<evidence type="ECO:0000313" key="9">
    <source>
        <dbReference type="Proteomes" id="UP000017819"/>
    </source>
</evidence>
<dbReference type="STRING" id="631454.N177_2249"/>
<dbReference type="eggNOG" id="COG0678">
    <property type="taxonomic scope" value="Bacteria"/>
</dbReference>
<organism evidence="8 9">
    <name type="scientific">Lutibaculum baratangense AMV1</name>
    <dbReference type="NCBI Taxonomy" id="631454"/>
    <lineage>
        <taxon>Bacteria</taxon>
        <taxon>Pseudomonadati</taxon>
        <taxon>Pseudomonadota</taxon>
        <taxon>Alphaproteobacteria</taxon>
        <taxon>Hyphomicrobiales</taxon>
        <taxon>Tepidamorphaceae</taxon>
        <taxon>Lutibaculum</taxon>
    </lineage>
</organism>
<reference evidence="8 9" key="1">
    <citation type="journal article" date="2014" name="Genome Announc.">
        <title>Draft Genome Sequence of Lutibaculum baratangense Strain AMV1T, Isolated from a Mud Volcano in Andamans, India.</title>
        <authorList>
            <person name="Singh A."/>
            <person name="Sreenivas A."/>
            <person name="Sathyanarayana Reddy G."/>
            <person name="Pinnaka A.K."/>
            <person name="Shivaji S."/>
        </authorList>
    </citation>
    <scope>NUCLEOTIDE SEQUENCE [LARGE SCALE GENOMIC DNA]</scope>
    <source>
        <strain evidence="8 9">AMV1</strain>
    </source>
</reference>
<dbReference type="PANTHER" id="PTHR10430">
    <property type="entry name" value="PEROXIREDOXIN"/>
    <property type="match status" value="1"/>
</dbReference>
<dbReference type="Proteomes" id="UP000017819">
    <property type="component" value="Unassembled WGS sequence"/>
</dbReference>
<evidence type="ECO:0000256" key="4">
    <source>
        <dbReference type="ARBA" id="ARBA00023284"/>
    </source>
</evidence>
<dbReference type="GO" id="GO:0008379">
    <property type="term" value="F:thioredoxin peroxidase activity"/>
    <property type="evidence" value="ECO:0007669"/>
    <property type="project" value="InterPro"/>
</dbReference>
<evidence type="ECO:0000313" key="8">
    <source>
        <dbReference type="EMBL" id="ESR24926.1"/>
    </source>
</evidence>
<comment type="catalytic activity">
    <reaction evidence="6">
        <text>a hydroperoxide + 2 glutathione = an alcohol + glutathione disulfide + H2O</text>
        <dbReference type="Rhea" id="RHEA:62632"/>
        <dbReference type="ChEBI" id="CHEBI:15377"/>
        <dbReference type="ChEBI" id="CHEBI:30879"/>
        <dbReference type="ChEBI" id="CHEBI:35924"/>
        <dbReference type="ChEBI" id="CHEBI:57925"/>
        <dbReference type="ChEBI" id="CHEBI:58297"/>
        <dbReference type="EC" id="1.11.1.27"/>
    </reaction>
</comment>
<name>V4RFK6_9HYPH</name>
<keyword evidence="4 6" id="KW-0676">Redox-active center</keyword>
<dbReference type="PROSITE" id="PS51352">
    <property type="entry name" value="THIOREDOXIN_2"/>
    <property type="match status" value="1"/>
</dbReference>
<dbReference type="GO" id="GO:0034599">
    <property type="term" value="P:cellular response to oxidative stress"/>
    <property type="evidence" value="ECO:0007669"/>
    <property type="project" value="InterPro"/>
</dbReference>
<dbReference type="GO" id="GO:0045454">
    <property type="term" value="P:cell redox homeostasis"/>
    <property type="evidence" value="ECO:0007669"/>
    <property type="project" value="TreeGrafter"/>
</dbReference>
<dbReference type="RefSeq" id="WP_023432379.1">
    <property type="nucleotide sequence ID" value="NZ_AWXZ01000029.1"/>
</dbReference>
<dbReference type="InterPro" id="IPR036249">
    <property type="entry name" value="Thioredoxin-like_sf"/>
</dbReference>
<keyword evidence="1 6" id="KW-0575">Peroxidase</keyword>
<dbReference type="SUPFAM" id="SSF52833">
    <property type="entry name" value="Thioredoxin-like"/>
    <property type="match status" value="1"/>
</dbReference>
<dbReference type="PANTHER" id="PTHR10430:SF16">
    <property type="entry name" value="PEROXIREDOXIN-5, MITOCHONDRIAL"/>
    <property type="match status" value="1"/>
</dbReference>
<dbReference type="Pfam" id="PF08534">
    <property type="entry name" value="Redoxin"/>
    <property type="match status" value="1"/>
</dbReference>
<keyword evidence="2 6" id="KW-0049">Antioxidant</keyword>
<feature type="active site" description="Cysteine sulfenic acid (-SOH) intermediate" evidence="5">
    <location>
        <position position="48"/>
    </location>
</feature>
<dbReference type="CDD" id="cd03013">
    <property type="entry name" value="PRX5_like"/>
    <property type="match status" value="1"/>
</dbReference>
<keyword evidence="9" id="KW-1185">Reference proteome</keyword>
<comment type="similarity">
    <text evidence="6">Belongs to the peroxiredoxin family. Prx5 subfamily.</text>
</comment>
<dbReference type="EC" id="1.11.1.27" evidence="6"/>
<evidence type="ECO:0000256" key="2">
    <source>
        <dbReference type="ARBA" id="ARBA00022862"/>
    </source>
</evidence>
<dbReference type="Gene3D" id="3.40.30.10">
    <property type="entry name" value="Glutaredoxin"/>
    <property type="match status" value="1"/>
</dbReference>
<protein>
    <recommendedName>
        <fullName evidence="6">Glutathione-dependent peroxiredoxin</fullName>
        <ecNumber evidence="6">1.11.1.27</ecNumber>
    </recommendedName>
</protein>
<dbReference type="GO" id="GO:0042744">
    <property type="term" value="P:hydrogen peroxide catabolic process"/>
    <property type="evidence" value="ECO:0007669"/>
    <property type="project" value="TreeGrafter"/>
</dbReference>
<evidence type="ECO:0000259" key="7">
    <source>
        <dbReference type="PROSITE" id="PS51352"/>
    </source>
</evidence>
<feature type="domain" description="Thioredoxin" evidence="7">
    <location>
        <begin position="2"/>
        <end position="160"/>
    </location>
</feature>
<keyword evidence="3 6" id="KW-0560">Oxidoreductase</keyword>
<gene>
    <name evidence="8" type="ORF">N177_2249</name>
</gene>
<dbReference type="InterPro" id="IPR013740">
    <property type="entry name" value="Redoxin"/>
</dbReference>
<comment type="function">
    <text evidence="6">Thiol-specific peroxidase that catalyzes the reduction of hydrogen peroxide and organic hydroperoxides to water and alcohols, respectively. Plays a role in cell protection against oxidative stress by detoxifying peroxides.</text>
</comment>
<dbReference type="InterPro" id="IPR013766">
    <property type="entry name" value="Thioredoxin_domain"/>
</dbReference>
<dbReference type="OrthoDB" id="9800621at2"/>
<evidence type="ECO:0000256" key="1">
    <source>
        <dbReference type="ARBA" id="ARBA00022559"/>
    </source>
</evidence>
<sequence length="160" mass="17159">MIKIGDSLPETTFWVMGPEGPQETTTSSYFGGRRIAVVGIPGAFSPTCQERHLPTFIERHDDLLAKGIDAVACIAVNDAFVLAAWSRATGAEGKIDFLADGNAEFARATGLDNDVTSRGQGVRSKRYAMVVDNGEVKDLRVEETPRDTAVSTADQLLSAL</sequence>
<dbReference type="FunFam" id="3.40.30.10:FF:000020">
    <property type="entry name" value="Peroxiredoxin"/>
    <property type="match status" value="1"/>
</dbReference>
<dbReference type="EMBL" id="AWXZ01000029">
    <property type="protein sequence ID" value="ESR24926.1"/>
    <property type="molecule type" value="Genomic_DNA"/>
</dbReference>
<dbReference type="InterPro" id="IPR037944">
    <property type="entry name" value="PRX5-like"/>
</dbReference>